<proteinExistence type="predicted"/>
<evidence type="ECO:0000256" key="2">
    <source>
        <dbReference type="ARBA" id="ARBA00022475"/>
    </source>
</evidence>
<dbReference type="InterPro" id="IPR003760">
    <property type="entry name" value="PnrA-like"/>
</dbReference>
<gene>
    <name evidence="8" type="ORF">F4Y42_20160</name>
</gene>
<dbReference type="PANTHER" id="PTHR34296:SF2">
    <property type="entry name" value="ABC TRANSPORTER GUANOSINE-BINDING PROTEIN NUPN"/>
    <property type="match status" value="1"/>
</dbReference>
<protein>
    <submittedName>
        <fullName evidence="8">BMP family ABC transporter substrate-binding protein</fullName>
    </submittedName>
</protein>
<feature type="domain" description="ABC transporter substrate-binding protein PnrA-like" evidence="7">
    <location>
        <begin position="39"/>
        <end position="311"/>
    </location>
</feature>
<dbReference type="GO" id="GO:0005886">
    <property type="term" value="C:plasma membrane"/>
    <property type="evidence" value="ECO:0007669"/>
    <property type="project" value="UniProtKB-SubCell"/>
</dbReference>
<comment type="caution">
    <text evidence="8">The sequence shown here is derived from an EMBL/GenBank/DDBJ whole genome shotgun (WGS) entry which is preliminary data.</text>
</comment>
<feature type="signal peptide" evidence="6">
    <location>
        <begin position="1"/>
        <end position="23"/>
    </location>
</feature>
<evidence type="ECO:0000259" key="7">
    <source>
        <dbReference type="Pfam" id="PF02608"/>
    </source>
</evidence>
<dbReference type="EMBL" id="VXRG01000169">
    <property type="protein sequence ID" value="MXY95760.1"/>
    <property type="molecule type" value="Genomic_DNA"/>
</dbReference>
<evidence type="ECO:0000256" key="5">
    <source>
        <dbReference type="ARBA" id="ARBA00023288"/>
    </source>
</evidence>
<feature type="chain" id="PRO_5025578053" evidence="6">
    <location>
        <begin position="24"/>
        <end position="342"/>
    </location>
</feature>
<accession>A0A6B0YXF7</accession>
<keyword evidence="4" id="KW-0472">Membrane</keyword>
<evidence type="ECO:0000256" key="4">
    <source>
        <dbReference type="ARBA" id="ARBA00023136"/>
    </source>
</evidence>
<comment type="subcellular location">
    <subcellularLocation>
        <location evidence="1">Cell membrane</location>
    </subcellularLocation>
</comment>
<dbReference type="PANTHER" id="PTHR34296">
    <property type="entry name" value="TRANSCRIPTIONAL ACTIVATOR PROTEIN MED"/>
    <property type="match status" value="1"/>
</dbReference>
<name>A0A6B0YXF7_9CHLR</name>
<keyword evidence="5" id="KW-0449">Lipoprotein</keyword>
<organism evidence="8">
    <name type="scientific">Caldilineaceae bacterium SB0664_bin_27</name>
    <dbReference type="NCBI Taxonomy" id="2605260"/>
    <lineage>
        <taxon>Bacteria</taxon>
        <taxon>Bacillati</taxon>
        <taxon>Chloroflexota</taxon>
        <taxon>Caldilineae</taxon>
        <taxon>Caldilineales</taxon>
        <taxon>Caldilineaceae</taxon>
    </lineage>
</organism>
<dbReference type="InterPro" id="IPR050957">
    <property type="entry name" value="BMP_lipoprotein"/>
</dbReference>
<evidence type="ECO:0000256" key="3">
    <source>
        <dbReference type="ARBA" id="ARBA00022729"/>
    </source>
</evidence>
<evidence type="ECO:0000256" key="6">
    <source>
        <dbReference type="SAM" id="SignalP"/>
    </source>
</evidence>
<keyword evidence="3 6" id="KW-0732">Signal</keyword>
<sequence>MMLRRIRILTLIFLLLLAGCGRSDDNGDGEVNGEGKPFRIAIIMPSSTTDIAWSQSMFDSLIAVQAEMGGEDALKIAYSEGMFRVTDASAAIRDYASEGFDLVIAHGAQYGNSVFEVATDFTETSFAWGTSSDTGADKGIENVFAYGAVANEGGYVNGVVAAMLSQNDVIGVIGPVAGDAKLYIDGFVKGVNDVKPHAQVNISYTGSFSDTTLAAEAAHVHIQAGADVLTGSAQQVVGAIGVASENDVAWLGTQSDQISLGPDVVVTNQIYNWANVVTDMISKIEKGELGGTAYSLTFANDGLRLEFNENIEIADEVKAAARTAIEDIKSGDVDPVLIEEDK</sequence>
<keyword evidence="2" id="KW-1003">Cell membrane</keyword>
<dbReference type="Pfam" id="PF02608">
    <property type="entry name" value="Bmp"/>
    <property type="match status" value="1"/>
</dbReference>
<dbReference type="AlphaFoldDB" id="A0A6B0YXF7"/>
<dbReference type="Gene3D" id="3.40.50.2300">
    <property type="match status" value="2"/>
</dbReference>
<evidence type="ECO:0000256" key="1">
    <source>
        <dbReference type="ARBA" id="ARBA00004236"/>
    </source>
</evidence>
<dbReference type="CDD" id="cd06304">
    <property type="entry name" value="PBP1_BmpA_Med_PnrA-like"/>
    <property type="match status" value="1"/>
</dbReference>
<reference evidence="8" key="1">
    <citation type="submission" date="2019-09" db="EMBL/GenBank/DDBJ databases">
        <title>Characterisation of the sponge microbiome using genome-centric metagenomics.</title>
        <authorList>
            <person name="Engelberts J.P."/>
            <person name="Robbins S.J."/>
            <person name="De Goeij J.M."/>
            <person name="Aranda M."/>
            <person name="Bell S.C."/>
            <person name="Webster N.S."/>
        </authorList>
    </citation>
    <scope>NUCLEOTIDE SEQUENCE</scope>
    <source>
        <strain evidence="8">SB0664_bin_27</strain>
    </source>
</reference>
<evidence type="ECO:0000313" key="8">
    <source>
        <dbReference type="EMBL" id="MXY95760.1"/>
    </source>
</evidence>
<dbReference type="PROSITE" id="PS51257">
    <property type="entry name" value="PROKAR_LIPOPROTEIN"/>
    <property type="match status" value="1"/>
</dbReference>